<dbReference type="Proteomes" id="UP001454036">
    <property type="component" value="Unassembled WGS sequence"/>
</dbReference>
<keyword evidence="1" id="KW-1133">Transmembrane helix</keyword>
<accession>A0AAV3PUD7</accession>
<name>A0AAV3PUD7_LITER</name>
<evidence type="ECO:0000313" key="3">
    <source>
        <dbReference type="Proteomes" id="UP001454036"/>
    </source>
</evidence>
<organism evidence="2 3">
    <name type="scientific">Lithospermum erythrorhizon</name>
    <name type="common">Purple gromwell</name>
    <name type="synonym">Lithospermum officinale var. erythrorhizon</name>
    <dbReference type="NCBI Taxonomy" id="34254"/>
    <lineage>
        <taxon>Eukaryota</taxon>
        <taxon>Viridiplantae</taxon>
        <taxon>Streptophyta</taxon>
        <taxon>Embryophyta</taxon>
        <taxon>Tracheophyta</taxon>
        <taxon>Spermatophyta</taxon>
        <taxon>Magnoliopsida</taxon>
        <taxon>eudicotyledons</taxon>
        <taxon>Gunneridae</taxon>
        <taxon>Pentapetalae</taxon>
        <taxon>asterids</taxon>
        <taxon>lamiids</taxon>
        <taxon>Boraginales</taxon>
        <taxon>Boraginaceae</taxon>
        <taxon>Boraginoideae</taxon>
        <taxon>Lithospermeae</taxon>
        <taxon>Lithospermum</taxon>
    </lineage>
</organism>
<keyword evidence="1" id="KW-0812">Transmembrane</keyword>
<keyword evidence="3" id="KW-1185">Reference proteome</keyword>
<reference evidence="2 3" key="1">
    <citation type="submission" date="2024-01" db="EMBL/GenBank/DDBJ databases">
        <title>The complete chloroplast genome sequence of Lithospermum erythrorhizon: insights into the phylogenetic relationship among Boraginaceae species and the maternal lineages of purple gromwells.</title>
        <authorList>
            <person name="Okada T."/>
            <person name="Watanabe K."/>
        </authorList>
    </citation>
    <scope>NUCLEOTIDE SEQUENCE [LARGE SCALE GENOMIC DNA]</scope>
</reference>
<evidence type="ECO:0000313" key="2">
    <source>
        <dbReference type="EMBL" id="GAA0153950.1"/>
    </source>
</evidence>
<evidence type="ECO:0000256" key="1">
    <source>
        <dbReference type="SAM" id="Phobius"/>
    </source>
</evidence>
<feature type="transmembrane region" description="Helical" evidence="1">
    <location>
        <begin position="7"/>
        <end position="27"/>
    </location>
</feature>
<dbReference type="EMBL" id="BAABME010002286">
    <property type="protein sequence ID" value="GAA0153950.1"/>
    <property type="molecule type" value="Genomic_DNA"/>
</dbReference>
<proteinExistence type="predicted"/>
<protein>
    <submittedName>
        <fullName evidence="2">Uncharacterized protein</fullName>
    </submittedName>
</protein>
<sequence>MLSSCEYIFLWIMLCTWVFGFGVGNTINFRLVCRLDDDGWGLTESQLLISDLVMTQLQGTSLTHDAGSVQPAAQRLAQPVPISAADKAEALYQGIMASLPTFIKKSVPSQITLGHIDGFSTYFSTPFDKVDTRLPLPRDQVILPRIEAGSTDPDLTPGYTAVYVESFSYGMRMPLSTFVNCLLISINRAPVN</sequence>
<comment type="caution">
    <text evidence="2">The sequence shown here is derived from an EMBL/GenBank/DDBJ whole genome shotgun (WGS) entry which is preliminary data.</text>
</comment>
<keyword evidence="1" id="KW-0472">Membrane</keyword>
<dbReference type="AlphaFoldDB" id="A0AAV3PUD7"/>
<gene>
    <name evidence="2" type="ORF">LIER_12066</name>
</gene>